<feature type="region of interest" description="Disordered" evidence="1">
    <location>
        <begin position="82"/>
        <end position="113"/>
    </location>
</feature>
<organism evidence="2 3">
    <name type="scientific">Paraburkholderia acidiphila</name>
    <dbReference type="NCBI Taxonomy" id="2571747"/>
    <lineage>
        <taxon>Bacteria</taxon>
        <taxon>Pseudomonadati</taxon>
        <taxon>Pseudomonadota</taxon>
        <taxon>Betaproteobacteria</taxon>
        <taxon>Burkholderiales</taxon>
        <taxon>Burkholderiaceae</taxon>
        <taxon>Paraburkholderia</taxon>
    </lineage>
</organism>
<keyword evidence="3" id="KW-1185">Reference proteome</keyword>
<dbReference type="KEGG" id="pacp:FAZ97_17480"/>
<name>A0A7Z2JAS1_9BURK</name>
<proteinExistence type="predicted"/>
<sequence length="113" mass="11928">MDDTKILILRKPITIKGDTKTYDSLTLREPTVDELDRSAQVQGSAYASNAALISMVGGIPLIVARQMTKTDYEEATAYLSGFTWTPPQSGETSGTDAQTSLSSGAGDPTTPAA</sequence>
<evidence type="ECO:0000313" key="2">
    <source>
        <dbReference type="EMBL" id="QGZ56754.1"/>
    </source>
</evidence>
<dbReference type="InterPro" id="IPR019289">
    <property type="entry name" value="Phage_tail_E/E"/>
</dbReference>
<gene>
    <name evidence="2" type="ORF">FAZ97_17480</name>
</gene>
<protein>
    <submittedName>
        <fullName evidence="2">Phage tail assembly protein</fullName>
    </submittedName>
</protein>
<dbReference type="Proteomes" id="UP000434209">
    <property type="component" value="Chromosome 2"/>
</dbReference>
<dbReference type="EMBL" id="CP046910">
    <property type="protein sequence ID" value="QGZ56754.1"/>
    <property type="molecule type" value="Genomic_DNA"/>
</dbReference>
<accession>A0A7Z2JAS1</accession>
<evidence type="ECO:0000313" key="3">
    <source>
        <dbReference type="Proteomes" id="UP000434209"/>
    </source>
</evidence>
<evidence type="ECO:0000256" key="1">
    <source>
        <dbReference type="SAM" id="MobiDB-lite"/>
    </source>
</evidence>
<feature type="compositionally biased region" description="Polar residues" evidence="1">
    <location>
        <begin position="82"/>
        <end position="103"/>
    </location>
</feature>
<dbReference type="Pfam" id="PF10109">
    <property type="entry name" value="Phage_TAC_7"/>
    <property type="match status" value="1"/>
</dbReference>
<dbReference type="AlphaFoldDB" id="A0A7Z2JAS1"/>
<dbReference type="OrthoDB" id="6898450at2"/>
<reference evidence="2 3" key="1">
    <citation type="submission" date="2019-12" db="EMBL/GenBank/DDBJ databases">
        <title>Paraburkholderia acidiphila 7Q-K02 sp. nov and Paraburkholderia acidisoli DHF22 sp. nov., two strains isolated from forest soil.</title>
        <authorList>
            <person name="Gao Z."/>
            <person name="Qiu L."/>
        </authorList>
    </citation>
    <scope>NUCLEOTIDE SEQUENCE [LARGE SCALE GENOMIC DNA]</scope>
    <source>
        <strain evidence="2 3">7Q-K02</strain>
    </source>
</reference>
<dbReference type="RefSeq" id="WP_158759708.1">
    <property type="nucleotide sequence ID" value="NZ_CP046910.1"/>
</dbReference>